<evidence type="ECO:0000256" key="1">
    <source>
        <dbReference type="SAM" id="Phobius"/>
    </source>
</evidence>
<evidence type="ECO:0000313" key="2">
    <source>
        <dbReference type="EnsemblMetazoa" id="GBRI027068-PA"/>
    </source>
</evidence>
<keyword evidence="1" id="KW-0812">Transmembrane</keyword>
<feature type="transmembrane region" description="Helical" evidence="1">
    <location>
        <begin position="26"/>
        <end position="48"/>
    </location>
</feature>
<accession>A0A1A9WPF6</accession>
<dbReference type="EnsemblMetazoa" id="GBRI027068-RA">
    <property type="protein sequence ID" value="GBRI027068-PA"/>
    <property type="gene ID" value="GBRI027068"/>
</dbReference>
<reference evidence="2" key="2">
    <citation type="submission" date="2020-05" db="UniProtKB">
        <authorList>
            <consortium name="EnsemblMetazoa"/>
        </authorList>
    </citation>
    <scope>IDENTIFICATION</scope>
    <source>
        <strain evidence="2">IAEA</strain>
    </source>
</reference>
<proteinExistence type="predicted"/>
<dbReference type="Proteomes" id="UP000091820">
    <property type="component" value="Unassembled WGS sequence"/>
</dbReference>
<dbReference type="AlphaFoldDB" id="A0A1A9WPF6"/>
<name>A0A1A9WPF6_9MUSC</name>
<keyword evidence="1" id="KW-0472">Membrane</keyword>
<organism evidence="2 3">
    <name type="scientific">Glossina brevipalpis</name>
    <dbReference type="NCBI Taxonomy" id="37001"/>
    <lineage>
        <taxon>Eukaryota</taxon>
        <taxon>Metazoa</taxon>
        <taxon>Ecdysozoa</taxon>
        <taxon>Arthropoda</taxon>
        <taxon>Hexapoda</taxon>
        <taxon>Insecta</taxon>
        <taxon>Pterygota</taxon>
        <taxon>Neoptera</taxon>
        <taxon>Endopterygota</taxon>
        <taxon>Diptera</taxon>
        <taxon>Brachycera</taxon>
        <taxon>Muscomorpha</taxon>
        <taxon>Hippoboscoidea</taxon>
        <taxon>Glossinidae</taxon>
        <taxon>Glossina</taxon>
    </lineage>
</organism>
<protein>
    <submittedName>
        <fullName evidence="2">Uncharacterized protein</fullName>
    </submittedName>
</protein>
<evidence type="ECO:0000313" key="3">
    <source>
        <dbReference type="Proteomes" id="UP000091820"/>
    </source>
</evidence>
<feature type="transmembrane region" description="Helical" evidence="1">
    <location>
        <begin position="68"/>
        <end position="84"/>
    </location>
</feature>
<keyword evidence="1" id="KW-1133">Transmembrane helix</keyword>
<keyword evidence="3" id="KW-1185">Reference proteome</keyword>
<reference evidence="3" key="1">
    <citation type="submission" date="2014-03" db="EMBL/GenBank/DDBJ databases">
        <authorList>
            <person name="Aksoy S."/>
            <person name="Warren W."/>
            <person name="Wilson R.K."/>
        </authorList>
    </citation>
    <scope>NUCLEOTIDE SEQUENCE [LARGE SCALE GENOMIC DNA]</scope>
    <source>
        <strain evidence="3">IAEA</strain>
    </source>
</reference>
<dbReference type="VEuPathDB" id="VectorBase:GBRI027068"/>
<sequence>MKGLIKKGTFYAFAWQNRTKKTGGGCIYFAIAFYKTIFFFAQGFTRQYADKGPSESSSLNSLSPVDDLVHRLLGFGYSGAAVVINDDRRRFNFTVSSSSIKSCKPADNCCFRCICFSSSGERLLRNS</sequence>